<keyword evidence="3" id="KW-1185">Reference proteome</keyword>
<accession>A0A418V8P8</accession>
<evidence type="ECO:0000256" key="1">
    <source>
        <dbReference type="SAM" id="Phobius"/>
    </source>
</evidence>
<dbReference type="EMBL" id="QYUJ01000014">
    <property type="protein sequence ID" value="RJF72478.1"/>
    <property type="molecule type" value="Genomic_DNA"/>
</dbReference>
<feature type="transmembrane region" description="Helical" evidence="1">
    <location>
        <begin position="42"/>
        <end position="59"/>
    </location>
</feature>
<keyword evidence="1" id="KW-0812">Transmembrane</keyword>
<keyword evidence="1" id="KW-0472">Membrane</keyword>
<evidence type="ECO:0000313" key="2">
    <source>
        <dbReference type="EMBL" id="RJF72478.1"/>
    </source>
</evidence>
<keyword evidence="1" id="KW-1133">Transmembrane helix</keyword>
<proteinExistence type="predicted"/>
<reference evidence="2 3" key="1">
    <citation type="submission" date="2018-09" db="EMBL/GenBank/DDBJ databases">
        <authorList>
            <person name="Zhu H."/>
        </authorList>
    </citation>
    <scope>NUCLEOTIDE SEQUENCE [LARGE SCALE GENOMIC DNA]</scope>
    <source>
        <strain evidence="2 3">K2S05-167</strain>
    </source>
</reference>
<sequence length="61" mass="6605">MDNTLLYAVLALLAFVFLLVGLGAKLPVTDILKFLAANGREMTFIAAFALLLAFLFLLSQS</sequence>
<dbReference type="AlphaFoldDB" id="A0A418V8P8"/>
<dbReference type="RefSeq" id="WP_119764649.1">
    <property type="nucleotide sequence ID" value="NZ_QYUJ01000014.1"/>
</dbReference>
<organism evidence="2 3">
    <name type="scientific">Deinococcus cavernae</name>
    <dbReference type="NCBI Taxonomy" id="2320857"/>
    <lineage>
        <taxon>Bacteria</taxon>
        <taxon>Thermotogati</taxon>
        <taxon>Deinococcota</taxon>
        <taxon>Deinococci</taxon>
        <taxon>Deinococcales</taxon>
        <taxon>Deinococcaceae</taxon>
        <taxon>Deinococcus</taxon>
    </lineage>
</organism>
<protein>
    <submittedName>
        <fullName evidence="2">Uncharacterized protein</fullName>
    </submittedName>
</protein>
<comment type="caution">
    <text evidence="2">The sequence shown here is derived from an EMBL/GenBank/DDBJ whole genome shotgun (WGS) entry which is preliminary data.</text>
</comment>
<gene>
    <name evidence="2" type="ORF">D3875_13895</name>
</gene>
<dbReference type="Proteomes" id="UP000286287">
    <property type="component" value="Unassembled WGS sequence"/>
</dbReference>
<name>A0A418V8P8_9DEIO</name>
<evidence type="ECO:0000313" key="3">
    <source>
        <dbReference type="Proteomes" id="UP000286287"/>
    </source>
</evidence>